<evidence type="ECO:0000256" key="4">
    <source>
        <dbReference type="ARBA" id="ARBA00023033"/>
    </source>
</evidence>
<dbReference type="InterPro" id="IPR011251">
    <property type="entry name" value="Luciferase-like_dom"/>
</dbReference>
<dbReference type="Proteomes" id="UP001501195">
    <property type="component" value="Unassembled WGS sequence"/>
</dbReference>
<keyword evidence="1" id="KW-0285">Flavoprotein</keyword>
<keyword evidence="3" id="KW-0560">Oxidoreductase</keyword>
<dbReference type="EMBL" id="BAABIL010000626">
    <property type="protein sequence ID" value="GAA4658169.1"/>
    <property type="molecule type" value="Genomic_DNA"/>
</dbReference>
<gene>
    <name evidence="7" type="ORF">GCM10023225_32430</name>
</gene>
<evidence type="ECO:0000256" key="3">
    <source>
        <dbReference type="ARBA" id="ARBA00023002"/>
    </source>
</evidence>
<evidence type="ECO:0000256" key="1">
    <source>
        <dbReference type="ARBA" id="ARBA00022630"/>
    </source>
</evidence>
<dbReference type="InterPro" id="IPR036661">
    <property type="entry name" value="Luciferase-like_sf"/>
</dbReference>
<dbReference type="InterPro" id="IPR051260">
    <property type="entry name" value="Diverse_substr_monoxygenases"/>
</dbReference>
<dbReference type="Pfam" id="PF00296">
    <property type="entry name" value="Bac_luciferase"/>
    <property type="match status" value="1"/>
</dbReference>
<dbReference type="PIRSF" id="PIRSF000337">
    <property type="entry name" value="NTA_MOA"/>
    <property type="match status" value="1"/>
</dbReference>
<dbReference type="Gene3D" id="3.20.20.30">
    <property type="entry name" value="Luciferase-like domain"/>
    <property type="match status" value="1"/>
</dbReference>
<reference evidence="8" key="1">
    <citation type="journal article" date="2019" name="Int. J. Syst. Evol. Microbiol.">
        <title>The Global Catalogue of Microorganisms (GCM) 10K type strain sequencing project: providing services to taxonomists for standard genome sequencing and annotation.</title>
        <authorList>
            <consortium name="The Broad Institute Genomics Platform"/>
            <consortium name="The Broad Institute Genome Sequencing Center for Infectious Disease"/>
            <person name="Wu L."/>
            <person name="Ma J."/>
        </authorList>
    </citation>
    <scope>NUCLEOTIDE SEQUENCE [LARGE SCALE GENOMIC DNA]</scope>
    <source>
        <strain evidence="8">JCM 18126</strain>
    </source>
</reference>
<comment type="similarity">
    <text evidence="5">Belongs to the NtaA/SnaA/DszA monooxygenase family.</text>
</comment>
<dbReference type="PANTHER" id="PTHR30011">
    <property type="entry name" value="ALKANESULFONATE MONOOXYGENASE-RELATED"/>
    <property type="match status" value="1"/>
</dbReference>
<dbReference type="RefSeq" id="WP_345713815.1">
    <property type="nucleotide sequence ID" value="NZ_BAABIL010000626.1"/>
</dbReference>
<keyword evidence="8" id="KW-1185">Reference proteome</keyword>
<feature type="domain" description="Luciferase-like" evidence="6">
    <location>
        <begin position="39"/>
        <end position="314"/>
    </location>
</feature>
<dbReference type="PANTHER" id="PTHR30011:SF16">
    <property type="entry name" value="C2H2 FINGER DOMAIN TRANSCRIPTION FACTOR (EUROFUNG)-RELATED"/>
    <property type="match status" value="1"/>
</dbReference>
<evidence type="ECO:0000313" key="7">
    <source>
        <dbReference type="EMBL" id="GAA4658169.1"/>
    </source>
</evidence>
<accession>A0ABP8VE43</accession>
<evidence type="ECO:0000256" key="5">
    <source>
        <dbReference type="ARBA" id="ARBA00033748"/>
    </source>
</evidence>
<proteinExistence type="inferred from homology"/>
<evidence type="ECO:0000256" key="2">
    <source>
        <dbReference type="ARBA" id="ARBA00022643"/>
    </source>
</evidence>
<protein>
    <submittedName>
        <fullName evidence="7">LLM class flavin-dependent oxidoreductase</fullName>
    </submittedName>
</protein>
<dbReference type="InterPro" id="IPR016215">
    <property type="entry name" value="NTA_MOA"/>
</dbReference>
<dbReference type="SUPFAM" id="SSF51679">
    <property type="entry name" value="Bacterial luciferase-like"/>
    <property type="match status" value="1"/>
</dbReference>
<keyword evidence="4" id="KW-0503">Monooxygenase</keyword>
<evidence type="ECO:0000313" key="8">
    <source>
        <dbReference type="Proteomes" id="UP001501195"/>
    </source>
</evidence>
<name>A0ABP8VE43_9ACTN</name>
<keyword evidence="2" id="KW-0288">FMN</keyword>
<sequence>MSQTSSPAHLAVALDGAGWHPGAWRAPGARPAELLQPGYWTDLLAEAERGLLDLVTIEDSLLPQSEAPLRADERTDRVRGRLDAVLVAARVAPTTSRIGIVPVVTTAHTEPFHVSTGIATLDVVSCGRAGYQVRTGGRGGEARLFGRRPELDADVADPPSSPLVADLFEEAADHVEVVRRLWDSWEDDAVVRDAATGRFVDREKLHHVDFAGRWFSVRGPSITPRPPQGQPVVAALAHVGPAYRLAARQADVVFTTPLGEDGPARVLADVRAAEDAAGRGGHPLLVFADLLVVLGEDAPDALRRKESLDALAGAGPTSDAAVVAGGPAELADAVERLLGAGFAGVRLRPAALPHDLTAVTGLLVPELQRRGLFRREYAESTLRERLGLPRPANRYAA</sequence>
<organism evidence="7 8">
    <name type="scientific">Kineococcus glutinatus</name>
    <dbReference type="NCBI Taxonomy" id="1070872"/>
    <lineage>
        <taxon>Bacteria</taxon>
        <taxon>Bacillati</taxon>
        <taxon>Actinomycetota</taxon>
        <taxon>Actinomycetes</taxon>
        <taxon>Kineosporiales</taxon>
        <taxon>Kineosporiaceae</taxon>
        <taxon>Kineococcus</taxon>
    </lineage>
</organism>
<comment type="caution">
    <text evidence="7">The sequence shown here is derived from an EMBL/GenBank/DDBJ whole genome shotgun (WGS) entry which is preliminary data.</text>
</comment>
<evidence type="ECO:0000259" key="6">
    <source>
        <dbReference type="Pfam" id="PF00296"/>
    </source>
</evidence>